<evidence type="ECO:0000313" key="7">
    <source>
        <dbReference type="Proteomes" id="UP000535078"/>
    </source>
</evidence>
<keyword evidence="5" id="KW-0998">Cell outer membrane</keyword>
<dbReference type="InterPro" id="IPR010583">
    <property type="entry name" value="MipA"/>
</dbReference>
<evidence type="ECO:0000256" key="4">
    <source>
        <dbReference type="ARBA" id="ARBA00023136"/>
    </source>
</evidence>
<name>A0A7X5XNX6_9SPHN</name>
<protein>
    <submittedName>
        <fullName evidence="6">Outer membrane scaffolding protein for murein synthesis (MipA/OmpV family)</fullName>
    </submittedName>
</protein>
<evidence type="ECO:0000256" key="3">
    <source>
        <dbReference type="ARBA" id="ARBA00022729"/>
    </source>
</evidence>
<evidence type="ECO:0000256" key="2">
    <source>
        <dbReference type="ARBA" id="ARBA00005722"/>
    </source>
</evidence>
<keyword evidence="7" id="KW-1185">Reference proteome</keyword>
<dbReference type="PANTHER" id="PTHR38776:SF1">
    <property type="entry name" value="MLTA-INTERACTING PROTEIN-RELATED"/>
    <property type="match status" value="1"/>
</dbReference>
<dbReference type="RefSeq" id="WP_245198372.1">
    <property type="nucleotide sequence ID" value="NZ_JAATIT010000001.1"/>
</dbReference>
<comment type="similarity">
    <text evidence="2">Belongs to the MipA/OmpV family.</text>
</comment>
<keyword evidence="4" id="KW-0472">Membrane</keyword>
<evidence type="ECO:0000313" key="6">
    <source>
        <dbReference type="EMBL" id="NJB88334.1"/>
    </source>
</evidence>
<dbReference type="Pfam" id="PF06629">
    <property type="entry name" value="MipA"/>
    <property type="match status" value="1"/>
</dbReference>
<dbReference type="AlphaFoldDB" id="A0A7X5XNX6"/>
<comment type="caution">
    <text evidence="6">The sequence shown here is derived from an EMBL/GenBank/DDBJ whole genome shotgun (WGS) entry which is preliminary data.</text>
</comment>
<evidence type="ECO:0000256" key="5">
    <source>
        <dbReference type="ARBA" id="ARBA00023237"/>
    </source>
</evidence>
<accession>A0A7X5XNX6</accession>
<keyword evidence="3" id="KW-0732">Signal</keyword>
<dbReference type="PANTHER" id="PTHR38776">
    <property type="entry name" value="MLTA-INTERACTING PROTEIN-RELATED"/>
    <property type="match status" value="1"/>
</dbReference>
<proteinExistence type="inferred from homology"/>
<dbReference type="GO" id="GO:0009279">
    <property type="term" value="C:cell outer membrane"/>
    <property type="evidence" value="ECO:0007669"/>
    <property type="project" value="UniProtKB-SubCell"/>
</dbReference>
<evidence type="ECO:0000256" key="1">
    <source>
        <dbReference type="ARBA" id="ARBA00004442"/>
    </source>
</evidence>
<dbReference type="Proteomes" id="UP000535078">
    <property type="component" value="Unassembled WGS sequence"/>
</dbReference>
<reference evidence="6 7" key="1">
    <citation type="submission" date="2020-03" db="EMBL/GenBank/DDBJ databases">
        <title>Genomic Encyclopedia of Type Strains, Phase IV (KMG-IV): sequencing the most valuable type-strain genomes for metagenomic binning, comparative biology and taxonomic classification.</title>
        <authorList>
            <person name="Goeker M."/>
        </authorList>
    </citation>
    <scope>NUCLEOTIDE SEQUENCE [LARGE SCALE GENOMIC DNA]</scope>
    <source>
        <strain evidence="6 7">DSM 25229</strain>
    </source>
</reference>
<gene>
    <name evidence="6" type="ORF">GGR90_000486</name>
</gene>
<organism evidence="6 7">
    <name type="scientific">Sphingopyxis italica</name>
    <dbReference type="NCBI Taxonomy" id="1129133"/>
    <lineage>
        <taxon>Bacteria</taxon>
        <taxon>Pseudomonadati</taxon>
        <taxon>Pseudomonadota</taxon>
        <taxon>Alphaproteobacteria</taxon>
        <taxon>Sphingomonadales</taxon>
        <taxon>Sphingomonadaceae</taxon>
        <taxon>Sphingopyxis</taxon>
    </lineage>
</organism>
<sequence length="411" mass="43927">MTDELTRLEKQVVALALRDPLSSLTPQRRLSAWLFGGQMLSLPLANPRLEALRRYVVLSRSFGAIPPAGECDRLADMGFERAKRDAIDALLAPYRTPKGLRAHVGHFFRRIARSRASALSPPSQGPTPGTAHHSLTNSQAKENMAYLTSPRSRLGIWAALLPIAATPTAVCAQAEPATQGPPDGYDDGDHIVIGVGGVYAPAYQGADDYRFQPLPMIDVKWGRFFANFQDGIGANLIETEAVTVGVGLTMADGYRRKDAPPGIGKLSAGLGGRGFVKLRQAGFEATLGATKIITGNTEGVVADASLAYPIIVSEKLMLMPSIGTRWANAKHNNRYFGVTAQQSAASGLAQYRAGSGLVDAKAELGIVYRLTDRIGVMAIGGLSSLLGDAKDSPIVYHKTRPHGIFAITYSF</sequence>
<comment type="subcellular location">
    <subcellularLocation>
        <location evidence="1">Cell outer membrane</location>
    </subcellularLocation>
</comment>
<dbReference type="EMBL" id="JAATIT010000001">
    <property type="protein sequence ID" value="NJB88334.1"/>
    <property type="molecule type" value="Genomic_DNA"/>
</dbReference>